<evidence type="ECO:0000313" key="6">
    <source>
        <dbReference type="EMBL" id="AOZ10783.1"/>
    </source>
</evidence>
<feature type="domain" description="HTH lysR-type" evidence="5">
    <location>
        <begin position="1"/>
        <end position="59"/>
    </location>
</feature>
<dbReference type="InterPro" id="IPR036388">
    <property type="entry name" value="WH-like_DNA-bd_sf"/>
</dbReference>
<proteinExistence type="inferred from homology"/>
<dbReference type="Pfam" id="PF00126">
    <property type="entry name" value="HTH_1"/>
    <property type="match status" value="1"/>
</dbReference>
<dbReference type="SUPFAM" id="SSF46785">
    <property type="entry name" value="Winged helix' DNA-binding domain"/>
    <property type="match status" value="1"/>
</dbReference>
<sequence>MTDLRQFQQFIAVAELLSFRRAAEVLHMSQPPLTVAIQKLEETIGTRLLDRNRHTVRLTPAGEVFLVEARRAIAQAEIAIESARRAASGMFGTLRLSFVPSAALDLLPEVLRTFQREYPAVKLILSGETSGRQLELLRRGDTDLALVVPPVYEARDLSLDILCEEELVLAVPAEHPLARRKRVRLEELRAEAFVAFPFAEGPGYSGVILAACQRAGFFPRVVQEAAQMQSIVTLVAGHLGVAIVPRAMTRVQARGVVYVEVAQARTTLRYPLVLASLAATDNALVGAFVAVARRTLAGLRGKDGRSGGAAA</sequence>
<dbReference type="Gene3D" id="1.10.10.10">
    <property type="entry name" value="Winged helix-like DNA-binding domain superfamily/Winged helix DNA-binding domain"/>
    <property type="match status" value="1"/>
</dbReference>
<evidence type="ECO:0000256" key="1">
    <source>
        <dbReference type="ARBA" id="ARBA00009437"/>
    </source>
</evidence>
<dbReference type="Pfam" id="PF03466">
    <property type="entry name" value="LysR_substrate"/>
    <property type="match status" value="1"/>
</dbReference>
<dbReference type="EMBL" id="CP017755">
    <property type="protein sequence ID" value="AOZ10783.1"/>
    <property type="molecule type" value="Genomic_DNA"/>
</dbReference>
<evidence type="ECO:0000259" key="5">
    <source>
        <dbReference type="PROSITE" id="PS50931"/>
    </source>
</evidence>
<accession>A0ABM6FFT8</accession>
<comment type="similarity">
    <text evidence="1">Belongs to the LysR transcriptional regulatory family.</text>
</comment>
<dbReference type="InterPro" id="IPR000847">
    <property type="entry name" value="LysR_HTH_N"/>
</dbReference>
<evidence type="ECO:0000256" key="2">
    <source>
        <dbReference type="ARBA" id="ARBA00023015"/>
    </source>
</evidence>
<dbReference type="Gene3D" id="3.40.190.10">
    <property type="entry name" value="Periplasmic binding protein-like II"/>
    <property type="match status" value="2"/>
</dbReference>
<dbReference type="SUPFAM" id="SSF53850">
    <property type="entry name" value="Periplasmic binding protein-like II"/>
    <property type="match status" value="1"/>
</dbReference>
<keyword evidence="3" id="KW-0238">DNA-binding</keyword>
<gene>
    <name evidence="6" type="ORF">BKK80_25005</name>
</gene>
<dbReference type="CDD" id="cd08414">
    <property type="entry name" value="PBP2_LTTR_aromatics_like"/>
    <property type="match status" value="1"/>
</dbReference>
<name>A0ABM6FFT8_9BURK</name>
<evidence type="ECO:0000313" key="7">
    <source>
        <dbReference type="Proteomes" id="UP000177515"/>
    </source>
</evidence>
<protein>
    <submittedName>
        <fullName evidence="6">LysR family transcriptional regulator</fullName>
    </submittedName>
</protein>
<dbReference type="PANTHER" id="PTHR30346">
    <property type="entry name" value="TRANSCRIPTIONAL DUAL REGULATOR HCAR-RELATED"/>
    <property type="match status" value="1"/>
</dbReference>
<dbReference type="PROSITE" id="PS50931">
    <property type="entry name" value="HTH_LYSR"/>
    <property type="match status" value="1"/>
</dbReference>
<keyword evidence="2" id="KW-0805">Transcription regulation</keyword>
<reference evidence="6 7" key="1">
    <citation type="submission" date="2016-10" db="EMBL/GenBank/DDBJ databases">
        <title>Complete genome sequences of three Cupriavidus strains isolated from various Malaysian environments.</title>
        <authorList>
            <person name="Abdullah A.A.-A."/>
            <person name="Shafie N.A.H."/>
            <person name="Lau N.S."/>
        </authorList>
    </citation>
    <scope>NUCLEOTIDE SEQUENCE [LARGE SCALE GENOMIC DNA]</scope>
    <source>
        <strain evidence="6 7">USMAA1020</strain>
    </source>
</reference>
<dbReference type="InterPro" id="IPR036390">
    <property type="entry name" value="WH_DNA-bd_sf"/>
</dbReference>
<keyword evidence="4" id="KW-0804">Transcription</keyword>
<dbReference type="PANTHER" id="PTHR30346:SF0">
    <property type="entry name" value="HCA OPERON TRANSCRIPTIONAL ACTIVATOR HCAR"/>
    <property type="match status" value="1"/>
</dbReference>
<evidence type="ECO:0000256" key="4">
    <source>
        <dbReference type="ARBA" id="ARBA00023163"/>
    </source>
</evidence>
<organism evidence="6 7">
    <name type="scientific">Cupriavidus malaysiensis</name>
    <dbReference type="NCBI Taxonomy" id="367825"/>
    <lineage>
        <taxon>Bacteria</taxon>
        <taxon>Pseudomonadati</taxon>
        <taxon>Pseudomonadota</taxon>
        <taxon>Betaproteobacteria</taxon>
        <taxon>Burkholderiales</taxon>
        <taxon>Burkholderiaceae</taxon>
        <taxon>Cupriavidus</taxon>
    </lineage>
</organism>
<dbReference type="PRINTS" id="PR00039">
    <property type="entry name" value="HTHLYSR"/>
</dbReference>
<keyword evidence="7" id="KW-1185">Reference proteome</keyword>
<dbReference type="Proteomes" id="UP000177515">
    <property type="component" value="Chromosome 2"/>
</dbReference>
<evidence type="ECO:0000256" key="3">
    <source>
        <dbReference type="ARBA" id="ARBA00023125"/>
    </source>
</evidence>
<dbReference type="InterPro" id="IPR005119">
    <property type="entry name" value="LysR_subst-bd"/>
</dbReference>